<reference evidence="7" key="1">
    <citation type="submission" date="2020-05" db="EMBL/GenBank/DDBJ databases">
        <authorList>
            <person name="Chiriac C."/>
            <person name="Salcher M."/>
            <person name="Ghai R."/>
            <person name="Kavagutti S V."/>
        </authorList>
    </citation>
    <scope>NUCLEOTIDE SEQUENCE</scope>
</reference>
<evidence type="ECO:0000256" key="1">
    <source>
        <dbReference type="ARBA" id="ARBA00004141"/>
    </source>
</evidence>
<evidence type="ECO:0000313" key="7">
    <source>
        <dbReference type="EMBL" id="CAB4590340.1"/>
    </source>
</evidence>
<dbReference type="SUPFAM" id="SSF103481">
    <property type="entry name" value="Multidrug resistance efflux transporter EmrE"/>
    <property type="match status" value="1"/>
</dbReference>
<feature type="domain" description="EamA" evidence="6">
    <location>
        <begin position="2"/>
        <end position="132"/>
    </location>
</feature>
<protein>
    <submittedName>
        <fullName evidence="7">Unannotated protein</fullName>
    </submittedName>
</protein>
<comment type="subcellular location">
    <subcellularLocation>
        <location evidence="1">Membrane</location>
        <topology evidence="1">Multi-pass membrane protein</topology>
    </subcellularLocation>
</comment>
<dbReference type="PANTHER" id="PTHR32322">
    <property type="entry name" value="INNER MEMBRANE TRANSPORTER"/>
    <property type="match status" value="1"/>
</dbReference>
<evidence type="ECO:0000256" key="4">
    <source>
        <dbReference type="ARBA" id="ARBA00023136"/>
    </source>
</evidence>
<dbReference type="EMBL" id="CAEZTZ010000138">
    <property type="protein sequence ID" value="CAB4590340.1"/>
    <property type="molecule type" value="Genomic_DNA"/>
</dbReference>
<dbReference type="GO" id="GO:0016020">
    <property type="term" value="C:membrane"/>
    <property type="evidence" value="ECO:0007669"/>
    <property type="project" value="UniProtKB-SubCell"/>
</dbReference>
<keyword evidence="3 5" id="KW-1133">Transmembrane helix</keyword>
<accession>A0A6J6FPQ4</accession>
<feature type="transmembrane region" description="Helical" evidence="5">
    <location>
        <begin position="116"/>
        <end position="133"/>
    </location>
</feature>
<sequence length="147" mass="15361">MLAVSAICYAIAPIVAGRTMPNVSGLSLSAVALAMVSVIYAPFAAFSLPADIMKGPETGGWISIVVLGAVSSAIAFVLFFELIKHVGPRRATLITYLNLLVASVLGIVFLNEPLTTGILIGLPLVVVGSYLAGRDRPPKVARRNRAT</sequence>
<proteinExistence type="predicted"/>
<evidence type="ECO:0000259" key="6">
    <source>
        <dbReference type="Pfam" id="PF00892"/>
    </source>
</evidence>
<dbReference type="AlphaFoldDB" id="A0A6J6FPQ4"/>
<evidence type="ECO:0000256" key="3">
    <source>
        <dbReference type="ARBA" id="ARBA00022989"/>
    </source>
</evidence>
<feature type="transmembrane region" description="Helical" evidence="5">
    <location>
        <begin position="92"/>
        <end position="110"/>
    </location>
</feature>
<feature type="transmembrane region" description="Helical" evidence="5">
    <location>
        <begin position="26"/>
        <end position="48"/>
    </location>
</feature>
<organism evidence="7">
    <name type="scientific">freshwater metagenome</name>
    <dbReference type="NCBI Taxonomy" id="449393"/>
    <lineage>
        <taxon>unclassified sequences</taxon>
        <taxon>metagenomes</taxon>
        <taxon>ecological metagenomes</taxon>
    </lineage>
</organism>
<dbReference type="InterPro" id="IPR037185">
    <property type="entry name" value="EmrE-like"/>
</dbReference>
<dbReference type="InterPro" id="IPR000620">
    <property type="entry name" value="EamA_dom"/>
</dbReference>
<dbReference type="InterPro" id="IPR050638">
    <property type="entry name" value="AA-Vitamin_Transporters"/>
</dbReference>
<gene>
    <name evidence="7" type="ORF">UFOPK1767_00907</name>
</gene>
<feature type="transmembrane region" description="Helical" evidence="5">
    <location>
        <begin position="60"/>
        <end position="80"/>
    </location>
</feature>
<keyword evidence="4 5" id="KW-0472">Membrane</keyword>
<name>A0A6J6FPQ4_9ZZZZ</name>
<evidence type="ECO:0000256" key="2">
    <source>
        <dbReference type="ARBA" id="ARBA00022692"/>
    </source>
</evidence>
<keyword evidence="2 5" id="KW-0812">Transmembrane</keyword>
<dbReference type="Pfam" id="PF00892">
    <property type="entry name" value="EamA"/>
    <property type="match status" value="1"/>
</dbReference>
<evidence type="ECO:0000256" key="5">
    <source>
        <dbReference type="SAM" id="Phobius"/>
    </source>
</evidence>
<dbReference type="PANTHER" id="PTHR32322:SF2">
    <property type="entry name" value="EAMA DOMAIN-CONTAINING PROTEIN"/>
    <property type="match status" value="1"/>
</dbReference>